<organism evidence="1 2">
    <name type="scientific">Frondihabitans peucedani</name>
    <dbReference type="NCBI Taxonomy" id="598626"/>
    <lineage>
        <taxon>Bacteria</taxon>
        <taxon>Bacillati</taxon>
        <taxon>Actinomycetota</taxon>
        <taxon>Actinomycetes</taxon>
        <taxon>Micrococcales</taxon>
        <taxon>Microbacteriaceae</taxon>
        <taxon>Frondihabitans</taxon>
    </lineage>
</organism>
<keyword evidence="2" id="KW-1185">Reference proteome</keyword>
<dbReference type="Proteomes" id="UP001501594">
    <property type="component" value="Unassembled WGS sequence"/>
</dbReference>
<evidence type="ECO:0000313" key="1">
    <source>
        <dbReference type="EMBL" id="GAA4267742.1"/>
    </source>
</evidence>
<dbReference type="RefSeq" id="WP_344798338.1">
    <property type="nucleotide sequence ID" value="NZ_BAABAU010000006.1"/>
</dbReference>
<evidence type="ECO:0000313" key="2">
    <source>
        <dbReference type="Proteomes" id="UP001501594"/>
    </source>
</evidence>
<dbReference type="EMBL" id="BAABAU010000006">
    <property type="protein sequence ID" value="GAA4267742.1"/>
    <property type="molecule type" value="Genomic_DNA"/>
</dbReference>
<proteinExistence type="predicted"/>
<reference evidence="2" key="1">
    <citation type="journal article" date="2019" name="Int. J. Syst. Evol. Microbiol.">
        <title>The Global Catalogue of Microorganisms (GCM) 10K type strain sequencing project: providing services to taxonomists for standard genome sequencing and annotation.</title>
        <authorList>
            <consortium name="The Broad Institute Genomics Platform"/>
            <consortium name="The Broad Institute Genome Sequencing Center for Infectious Disease"/>
            <person name="Wu L."/>
            <person name="Ma J."/>
        </authorList>
    </citation>
    <scope>NUCLEOTIDE SEQUENCE [LARGE SCALE GENOMIC DNA]</scope>
    <source>
        <strain evidence="2">JCM 17442</strain>
    </source>
</reference>
<evidence type="ECO:0008006" key="3">
    <source>
        <dbReference type="Google" id="ProtNLM"/>
    </source>
</evidence>
<comment type="caution">
    <text evidence="1">The sequence shown here is derived from an EMBL/GenBank/DDBJ whole genome shotgun (WGS) entry which is preliminary data.</text>
</comment>
<sequence length="170" mass="18022">MSLAPFPVSQVASAAPATAPPAAKPNIVEGASYAGSIFEITGWDFCPNMRIADGSTQTYQPGELTVTAAVVGGVDRVEVYPGWSAKIERSGQTSGTVSLTNERSIILTSHPDRDDAAHRFDDFFCFTVYGDLPLHARRTMALSRAEIITAGDIIPVGKGLVPVGWGSVFH</sequence>
<accession>A0ABP8E660</accession>
<gene>
    <name evidence="1" type="ORF">GCM10022256_33540</name>
</gene>
<name>A0ABP8E660_9MICO</name>
<protein>
    <recommendedName>
        <fullName evidence="3">IPT/TIG domain-containing protein</fullName>
    </recommendedName>
</protein>